<sequence>MLGVGTISAVAFTFLSVSTVEAATSDDPPPVVEDYDYPGADQIFAQHGIRLLKGDGHILFTECGGGANLVEVWSRTKNVPFCFKITGAKGYLSMDLARVYLIKGDDHALKATMKIKDAPVVVDIPKNSWTSVGEGANPENGYSSLAEFVSAGS</sequence>
<evidence type="ECO:0000256" key="1">
    <source>
        <dbReference type="SAM" id="SignalP"/>
    </source>
</evidence>
<feature type="signal peptide" evidence="1">
    <location>
        <begin position="1"/>
        <end position="22"/>
    </location>
</feature>
<dbReference type="AlphaFoldDB" id="A0A2P2FPJ8"/>
<keyword evidence="1" id="KW-0732">Signal</keyword>
<keyword evidence="3" id="KW-1185">Reference proteome</keyword>
<evidence type="ECO:0000313" key="3">
    <source>
        <dbReference type="Proteomes" id="UP000256220"/>
    </source>
</evidence>
<evidence type="ECO:0000313" key="2">
    <source>
        <dbReference type="EMBL" id="KFU78639.1"/>
    </source>
</evidence>
<gene>
    <name evidence="2" type="ORF">BB31_24590</name>
</gene>
<comment type="caution">
    <text evidence="2">The sequence shown here is derived from an EMBL/GenBank/DDBJ whole genome shotgun (WGS) entry which is preliminary data.</text>
</comment>
<feature type="chain" id="PRO_5015117376" evidence="1">
    <location>
        <begin position="23"/>
        <end position="153"/>
    </location>
</feature>
<name>A0A2P2FPJ8_AMYLU</name>
<accession>A0A2P2FPJ8</accession>
<proteinExistence type="predicted"/>
<organism evidence="2 3">
    <name type="scientific">Amycolatopsis lurida NRRL 2430</name>
    <dbReference type="NCBI Taxonomy" id="1460371"/>
    <lineage>
        <taxon>Bacteria</taxon>
        <taxon>Bacillati</taxon>
        <taxon>Actinomycetota</taxon>
        <taxon>Actinomycetes</taxon>
        <taxon>Pseudonocardiales</taxon>
        <taxon>Pseudonocardiaceae</taxon>
        <taxon>Amycolatopsis</taxon>
    </lineage>
</organism>
<dbReference type="EMBL" id="JFBM01000023">
    <property type="protein sequence ID" value="KFU78639.1"/>
    <property type="molecule type" value="Genomic_DNA"/>
</dbReference>
<protein>
    <submittedName>
        <fullName evidence="2">Uncharacterized protein</fullName>
    </submittedName>
</protein>
<reference evidence="2 3" key="1">
    <citation type="journal article" date="2014" name="Genome Announc.">
        <title>Draft Genome Sequence of Amycolatopsis lurida NRRL 2430, Producer of the Glycopeptide Family Antibiotic Ristocetin.</title>
        <authorList>
            <person name="Kwun M.J."/>
            <person name="Hong H.J."/>
        </authorList>
    </citation>
    <scope>NUCLEOTIDE SEQUENCE [LARGE SCALE GENOMIC DNA]</scope>
    <source>
        <strain evidence="2 3">NRRL 2430</strain>
    </source>
</reference>
<dbReference type="Proteomes" id="UP000256220">
    <property type="component" value="Unassembled WGS sequence"/>
</dbReference>